<accession>A0A2A6EHB2</accession>
<dbReference type="InterPro" id="IPR015996">
    <property type="entry name" value="UCP028451"/>
</dbReference>
<dbReference type="PIRSF" id="PIRSF028451">
    <property type="entry name" value="UCP028451"/>
    <property type="match status" value="1"/>
</dbReference>
<dbReference type="AlphaFoldDB" id="A0A2A6EHB2"/>
<gene>
    <name evidence="1" type="ORF">CLI71_02245</name>
</gene>
<reference evidence="1 2" key="1">
    <citation type="submission" date="2017-09" db="EMBL/GenBank/DDBJ databases">
        <title>Phase variable restriction modification systems are present in the genome sequences of periodontal pathogens Prevotella intermedia, Tannerella forsythia and Porphyromonas gingivalis.</title>
        <authorList>
            <person name="Haigh R.D."/>
            <person name="Crawford L."/>
            <person name="Ralph J."/>
            <person name="Wanford J."/>
            <person name="Vartoukian S.R."/>
            <person name="Hijazib K."/>
            <person name="Wade W."/>
            <person name="Oggioni M.R."/>
        </authorList>
    </citation>
    <scope>NUCLEOTIDE SEQUENCE [LARGE SCALE GENOMIC DNA]</scope>
    <source>
        <strain evidence="1 2">WW2834</strain>
    </source>
</reference>
<dbReference type="Pfam" id="PF09365">
    <property type="entry name" value="DUF2461"/>
    <property type="match status" value="1"/>
</dbReference>
<evidence type="ECO:0000313" key="2">
    <source>
        <dbReference type="Proteomes" id="UP000219058"/>
    </source>
</evidence>
<dbReference type="NCBIfam" id="TIGR02453">
    <property type="entry name" value="TIGR02453 family protein"/>
    <property type="match status" value="1"/>
</dbReference>
<dbReference type="Proteomes" id="UP000219058">
    <property type="component" value="Unassembled WGS sequence"/>
</dbReference>
<sequence length="236" mass="27480">MNTKIILAFLKNIAANNNREWFQEHKSEYEAVKKEFEAGVEDVITTLTTIDSEIAHLKVKDCTYRFYRDTRFSPDKSPYKRHLGAFICAKGRKALRGGYYIHLEPNNCLVAVGSYWLPTNILTSCRNEIMANIDQWRKIVEDGKFIKTFGYPNDGQWENDAVSEKGFGLAALKTIPKGFPRDYEFAQYLRMKDYCCWVKVPDSFFEGNEWKEKLIEIAKTGKPMMDMMNNVIDDYE</sequence>
<proteinExistence type="predicted"/>
<comment type="caution">
    <text evidence="1">The sequence shown here is derived from an EMBL/GenBank/DDBJ whole genome shotgun (WGS) entry which is preliminary data.</text>
</comment>
<evidence type="ECO:0000313" key="1">
    <source>
        <dbReference type="EMBL" id="PDP61045.1"/>
    </source>
</evidence>
<name>A0A2A6EHB2_PREIN</name>
<dbReference type="RefSeq" id="WP_004362706.1">
    <property type="nucleotide sequence ID" value="NZ_NSLY01000004.1"/>
</dbReference>
<protein>
    <submittedName>
        <fullName evidence="1">DUF2461 domain-containing protein</fullName>
    </submittedName>
</protein>
<dbReference type="EMBL" id="NSLY01000004">
    <property type="protein sequence ID" value="PDP61045.1"/>
    <property type="molecule type" value="Genomic_DNA"/>
</dbReference>
<dbReference type="InterPro" id="IPR012808">
    <property type="entry name" value="CHP02453"/>
</dbReference>
<dbReference type="PANTHER" id="PTHR36452">
    <property type="entry name" value="CHROMOSOME 12, WHOLE GENOME SHOTGUN SEQUENCE"/>
    <property type="match status" value="1"/>
</dbReference>
<organism evidence="1 2">
    <name type="scientific">Prevotella intermedia</name>
    <dbReference type="NCBI Taxonomy" id="28131"/>
    <lineage>
        <taxon>Bacteria</taxon>
        <taxon>Pseudomonadati</taxon>
        <taxon>Bacteroidota</taxon>
        <taxon>Bacteroidia</taxon>
        <taxon>Bacteroidales</taxon>
        <taxon>Prevotellaceae</taxon>
        <taxon>Prevotella</taxon>
    </lineage>
</organism>
<dbReference type="PANTHER" id="PTHR36452:SF1">
    <property type="entry name" value="DUF2461 DOMAIN-CONTAINING PROTEIN"/>
    <property type="match status" value="1"/>
</dbReference>